<keyword evidence="12" id="KW-1185">Reference proteome</keyword>
<keyword evidence="6 8" id="KW-0472">Membrane</keyword>
<dbReference type="InterPro" id="IPR032807">
    <property type="entry name" value="GNVR"/>
</dbReference>
<evidence type="ECO:0000256" key="2">
    <source>
        <dbReference type="ARBA" id="ARBA00006683"/>
    </source>
</evidence>
<evidence type="ECO:0000259" key="10">
    <source>
        <dbReference type="Pfam" id="PF13807"/>
    </source>
</evidence>
<evidence type="ECO:0000256" key="1">
    <source>
        <dbReference type="ARBA" id="ARBA00004651"/>
    </source>
</evidence>
<name>A0A931DT64_9ACTN</name>
<evidence type="ECO:0000256" key="7">
    <source>
        <dbReference type="SAM" id="MobiDB-lite"/>
    </source>
</evidence>
<dbReference type="Pfam" id="PF13807">
    <property type="entry name" value="GNVR"/>
    <property type="match status" value="1"/>
</dbReference>
<dbReference type="GO" id="GO:0005886">
    <property type="term" value="C:plasma membrane"/>
    <property type="evidence" value="ECO:0007669"/>
    <property type="project" value="UniProtKB-SubCell"/>
</dbReference>
<evidence type="ECO:0000259" key="9">
    <source>
        <dbReference type="Pfam" id="PF02706"/>
    </source>
</evidence>
<evidence type="ECO:0000256" key="8">
    <source>
        <dbReference type="SAM" id="Phobius"/>
    </source>
</evidence>
<accession>A0A931DT64</accession>
<reference evidence="11" key="1">
    <citation type="submission" date="2020-11" db="EMBL/GenBank/DDBJ databases">
        <title>Sequencing the genomes of 1000 actinobacteria strains.</title>
        <authorList>
            <person name="Klenk H.-P."/>
        </authorList>
    </citation>
    <scope>NUCLEOTIDE SEQUENCE</scope>
    <source>
        <strain evidence="11">DSM 43175</strain>
    </source>
</reference>
<evidence type="ECO:0000313" key="11">
    <source>
        <dbReference type="EMBL" id="MBG6092228.1"/>
    </source>
</evidence>
<keyword evidence="4 8" id="KW-0812">Transmembrane</keyword>
<feature type="domain" description="Polysaccharide chain length determinant N-terminal" evidence="9">
    <location>
        <begin position="3"/>
        <end position="87"/>
    </location>
</feature>
<organism evidence="11 12">
    <name type="scientific">Actinomadura viridis</name>
    <dbReference type="NCBI Taxonomy" id="58110"/>
    <lineage>
        <taxon>Bacteria</taxon>
        <taxon>Bacillati</taxon>
        <taxon>Actinomycetota</taxon>
        <taxon>Actinomycetes</taxon>
        <taxon>Streptosporangiales</taxon>
        <taxon>Thermomonosporaceae</taxon>
        <taxon>Actinomadura</taxon>
    </lineage>
</organism>
<evidence type="ECO:0000256" key="5">
    <source>
        <dbReference type="ARBA" id="ARBA00022989"/>
    </source>
</evidence>
<dbReference type="EMBL" id="JADOUA010000001">
    <property type="protein sequence ID" value="MBG6092228.1"/>
    <property type="molecule type" value="Genomic_DNA"/>
</dbReference>
<dbReference type="Proteomes" id="UP000614047">
    <property type="component" value="Unassembled WGS sequence"/>
</dbReference>
<dbReference type="GO" id="GO:0004713">
    <property type="term" value="F:protein tyrosine kinase activity"/>
    <property type="evidence" value="ECO:0007669"/>
    <property type="project" value="TreeGrafter"/>
</dbReference>
<comment type="caution">
    <text evidence="11">The sequence shown here is derived from an EMBL/GenBank/DDBJ whole genome shotgun (WGS) entry which is preliminary data.</text>
</comment>
<dbReference type="InterPro" id="IPR050445">
    <property type="entry name" value="Bact_polysacc_biosynth/exp"/>
</dbReference>
<dbReference type="Pfam" id="PF02706">
    <property type="entry name" value="Wzz"/>
    <property type="match status" value="1"/>
</dbReference>
<comment type="subcellular location">
    <subcellularLocation>
        <location evidence="1">Cell membrane</location>
        <topology evidence="1">Multi-pass membrane protein</topology>
    </subcellularLocation>
</comment>
<feature type="domain" description="Tyrosine-protein kinase G-rich" evidence="10">
    <location>
        <begin position="156"/>
        <end position="197"/>
    </location>
</feature>
<dbReference type="AlphaFoldDB" id="A0A931DT64"/>
<comment type="similarity">
    <text evidence="2">Belongs to the CpsC/CapA family.</text>
</comment>
<dbReference type="InterPro" id="IPR003856">
    <property type="entry name" value="LPS_length_determ_N"/>
</dbReference>
<protein>
    <submittedName>
        <fullName evidence="11">Capsular polysaccharide biosynthesis protein</fullName>
    </submittedName>
</protein>
<keyword evidence="5 8" id="KW-1133">Transmembrane helix</keyword>
<dbReference type="PANTHER" id="PTHR32309:SF13">
    <property type="entry name" value="FERRIC ENTEROBACTIN TRANSPORT PROTEIN FEPE"/>
    <property type="match status" value="1"/>
</dbReference>
<evidence type="ECO:0000256" key="6">
    <source>
        <dbReference type="ARBA" id="ARBA00023136"/>
    </source>
</evidence>
<dbReference type="RefSeq" id="WP_197014440.1">
    <property type="nucleotide sequence ID" value="NZ_BAABES010000012.1"/>
</dbReference>
<feature type="transmembrane region" description="Helical" evidence="8">
    <location>
        <begin position="14"/>
        <end position="33"/>
    </location>
</feature>
<feature type="region of interest" description="Disordered" evidence="7">
    <location>
        <begin position="205"/>
        <end position="227"/>
    </location>
</feature>
<proteinExistence type="inferred from homology"/>
<sequence length="227" mass="23685">MEVGRYLGVVRRHWLLITISVVLSGIAAVGFTARQTPQYQASVTMFVSGTGNGTDSTSAYQASLLSQERVKSYAGLLKSGRLARDLSRTLGGGASPAELQAKISVETFPGSVLLKATVTDPSPAWARSVADALGARFALFIDELERAPGANRAPIKVSVVDDAQEPAEPVSPRPLVNIALGLLIGLAIGLAGSMLRDAFQVPAPFGASPPGDDGRRQPPAVRVGWGP</sequence>
<evidence type="ECO:0000313" key="12">
    <source>
        <dbReference type="Proteomes" id="UP000614047"/>
    </source>
</evidence>
<gene>
    <name evidence="11" type="ORF">IW256_006341</name>
</gene>
<evidence type="ECO:0000256" key="3">
    <source>
        <dbReference type="ARBA" id="ARBA00022475"/>
    </source>
</evidence>
<dbReference type="PANTHER" id="PTHR32309">
    <property type="entry name" value="TYROSINE-PROTEIN KINASE"/>
    <property type="match status" value="1"/>
</dbReference>
<evidence type="ECO:0000256" key="4">
    <source>
        <dbReference type="ARBA" id="ARBA00022692"/>
    </source>
</evidence>
<keyword evidence="3" id="KW-1003">Cell membrane</keyword>